<dbReference type="EMBL" id="SLWR01000014">
    <property type="protein sequence ID" value="TCO42316.1"/>
    <property type="molecule type" value="Genomic_DNA"/>
</dbReference>
<dbReference type="AlphaFoldDB" id="A0A4R2IDR7"/>
<protein>
    <recommendedName>
        <fullName evidence="3">Lipoprotein</fullName>
    </recommendedName>
</protein>
<comment type="caution">
    <text evidence="1">The sequence shown here is derived from an EMBL/GenBank/DDBJ whole genome shotgun (WGS) entry which is preliminary data.</text>
</comment>
<gene>
    <name evidence="1" type="ORF">EV646_114140</name>
</gene>
<keyword evidence="2" id="KW-1185">Reference proteome</keyword>
<proteinExistence type="predicted"/>
<dbReference type="OrthoDB" id="3824822at2"/>
<evidence type="ECO:0000313" key="1">
    <source>
        <dbReference type="EMBL" id="TCO42316.1"/>
    </source>
</evidence>
<organism evidence="1 2">
    <name type="scientific">Kribbella antiqua</name>
    <dbReference type="NCBI Taxonomy" id="2512217"/>
    <lineage>
        <taxon>Bacteria</taxon>
        <taxon>Bacillati</taxon>
        <taxon>Actinomycetota</taxon>
        <taxon>Actinomycetes</taxon>
        <taxon>Propionibacteriales</taxon>
        <taxon>Kribbellaceae</taxon>
        <taxon>Kribbella</taxon>
    </lineage>
</organism>
<dbReference type="RefSeq" id="WP_132155804.1">
    <property type="nucleotide sequence ID" value="NZ_SLWR01000014.1"/>
</dbReference>
<dbReference type="Proteomes" id="UP000295573">
    <property type="component" value="Unassembled WGS sequence"/>
</dbReference>
<dbReference type="PROSITE" id="PS51257">
    <property type="entry name" value="PROKAR_LIPOPROTEIN"/>
    <property type="match status" value="1"/>
</dbReference>
<accession>A0A4R2IDR7</accession>
<name>A0A4R2IDR7_9ACTN</name>
<reference evidence="1 2" key="1">
    <citation type="journal article" date="2015" name="Stand. Genomic Sci.">
        <title>Genomic Encyclopedia of Bacterial and Archaeal Type Strains, Phase III: the genomes of soil and plant-associated and newly described type strains.</title>
        <authorList>
            <person name="Whitman W.B."/>
            <person name="Woyke T."/>
            <person name="Klenk H.P."/>
            <person name="Zhou Y."/>
            <person name="Lilburn T.G."/>
            <person name="Beck B.J."/>
            <person name="De Vos P."/>
            <person name="Vandamme P."/>
            <person name="Eisen J.A."/>
            <person name="Garrity G."/>
            <person name="Hugenholtz P."/>
            <person name="Kyrpides N.C."/>
        </authorList>
    </citation>
    <scope>NUCLEOTIDE SEQUENCE [LARGE SCALE GENOMIC DNA]</scope>
    <source>
        <strain evidence="1 2">VKM Ac-2541</strain>
    </source>
</reference>
<sequence>MTLSRSLSRKLLFALGIVVLAACIETPAVVPPPASVRPSGTGPATVGIWLTAAVRADGAMDIIETVKLRSAVDHVSLNLPPVRSALRAPPPSEPSAISLRGVADGRPLVLAPSEVRGAIDLPMYGLVTRLELRYRLTGATVRSKPSRGRRALAVVAPLTASADPTLPTTIRVTGAVLLNAFCPRLAEQLCAVGDPPRLSVRSRISAQKAVVVLQLDLPAPPR</sequence>
<evidence type="ECO:0000313" key="2">
    <source>
        <dbReference type="Proteomes" id="UP000295573"/>
    </source>
</evidence>
<evidence type="ECO:0008006" key="3">
    <source>
        <dbReference type="Google" id="ProtNLM"/>
    </source>
</evidence>